<evidence type="ECO:0000256" key="14">
    <source>
        <dbReference type="ARBA" id="ARBA00023136"/>
    </source>
</evidence>
<dbReference type="GO" id="GO:0005524">
    <property type="term" value="F:ATP binding"/>
    <property type="evidence" value="ECO:0007669"/>
    <property type="project" value="UniProtKB-UniRule"/>
</dbReference>
<evidence type="ECO:0000256" key="9">
    <source>
        <dbReference type="ARBA" id="ARBA00022737"/>
    </source>
</evidence>
<keyword evidence="9" id="KW-0677">Repeat</keyword>
<feature type="binding site" evidence="19">
    <location>
        <position position="580"/>
    </location>
    <ligand>
        <name>ATP</name>
        <dbReference type="ChEBI" id="CHEBI:30616"/>
    </ligand>
</feature>
<evidence type="ECO:0000256" key="2">
    <source>
        <dbReference type="ARBA" id="ARBA00008684"/>
    </source>
</evidence>
<dbReference type="Proteomes" id="UP000836841">
    <property type="component" value="Chromosome 1"/>
</dbReference>
<dbReference type="Gene3D" id="1.10.510.10">
    <property type="entry name" value="Transferase(Phosphotransferase) domain 1"/>
    <property type="match status" value="1"/>
</dbReference>
<keyword evidence="6" id="KW-0808">Transferase</keyword>
<dbReference type="InterPro" id="IPR008271">
    <property type="entry name" value="Ser/Thr_kinase_AS"/>
</dbReference>
<dbReference type="Pfam" id="PF00069">
    <property type="entry name" value="Pkinase"/>
    <property type="match status" value="1"/>
</dbReference>
<dbReference type="EMBL" id="OU466857">
    <property type="protein sequence ID" value="CAH2033972.1"/>
    <property type="molecule type" value="Genomic_DNA"/>
</dbReference>
<evidence type="ECO:0000256" key="7">
    <source>
        <dbReference type="ARBA" id="ARBA00022692"/>
    </source>
</evidence>
<keyword evidence="15" id="KW-0675">Receptor</keyword>
<dbReference type="GO" id="GO:0004674">
    <property type="term" value="F:protein serine/threonine kinase activity"/>
    <property type="evidence" value="ECO:0007669"/>
    <property type="project" value="UniProtKB-KW"/>
</dbReference>
<evidence type="ECO:0000256" key="17">
    <source>
        <dbReference type="ARBA" id="ARBA00047899"/>
    </source>
</evidence>
<dbReference type="PROSITE" id="PS50011">
    <property type="entry name" value="PROTEIN_KINASE_DOM"/>
    <property type="match status" value="1"/>
</dbReference>
<dbReference type="InterPro" id="IPR001611">
    <property type="entry name" value="Leu-rich_rpt"/>
</dbReference>
<dbReference type="InterPro" id="IPR017441">
    <property type="entry name" value="Protein_kinase_ATP_BS"/>
</dbReference>
<gene>
    <name evidence="23" type="ORF">TAV2_LOCUS1431</name>
</gene>
<dbReference type="PROSITE" id="PS00108">
    <property type="entry name" value="PROTEIN_KINASE_ST"/>
    <property type="match status" value="1"/>
</dbReference>
<evidence type="ECO:0000256" key="3">
    <source>
        <dbReference type="ARBA" id="ARBA00012513"/>
    </source>
</evidence>
<organism evidence="23 24">
    <name type="scientific">Thlaspi arvense</name>
    <name type="common">Field penny-cress</name>
    <dbReference type="NCBI Taxonomy" id="13288"/>
    <lineage>
        <taxon>Eukaryota</taxon>
        <taxon>Viridiplantae</taxon>
        <taxon>Streptophyta</taxon>
        <taxon>Embryophyta</taxon>
        <taxon>Tracheophyta</taxon>
        <taxon>Spermatophyta</taxon>
        <taxon>Magnoliopsida</taxon>
        <taxon>eudicotyledons</taxon>
        <taxon>Gunneridae</taxon>
        <taxon>Pentapetalae</taxon>
        <taxon>rosids</taxon>
        <taxon>malvids</taxon>
        <taxon>Brassicales</taxon>
        <taxon>Brassicaceae</taxon>
        <taxon>Thlaspideae</taxon>
        <taxon>Thlaspi</taxon>
    </lineage>
</organism>
<evidence type="ECO:0000256" key="1">
    <source>
        <dbReference type="ARBA" id="ARBA00004167"/>
    </source>
</evidence>
<dbReference type="FunFam" id="3.30.200.20:FF:000226">
    <property type="entry name" value="receptor protein kinase TMK1"/>
    <property type="match status" value="1"/>
</dbReference>
<dbReference type="Pfam" id="PF13855">
    <property type="entry name" value="LRR_8"/>
    <property type="match status" value="1"/>
</dbReference>
<feature type="transmembrane region" description="Helical" evidence="20">
    <location>
        <begin position="471"/>
        <end position="493"/>
    </location>
</feature>
<evidence type="ECO:0000313" key="24">
    <source>
        <dbReference type="Proteomes" id="UP000836841"/>
    </source>
</evidence>
<keyword evidence="8 21" id="KW-0732">Signal</keyword>
<dbReference type="InterPro" id="IPR003591">
    <property type="entry name" value="Leu-rich_rpt_typical-subtyp"/>
</dbReference>
<keyword evidence="4" id="KW-0723">Serine/threonine-protein kinase</keyword>
<dbReference type="EC" id="2.7.11.1" evidence="3"/>
<keyword evidence="7 20" id="KW-0812">Transmembrane</keyword>
<dbReference type="SUPFAM" id="SSF56112">
    <property type="entry name" value="Protein kinase-like (PK-like)"/>
    <property type="match status" value="1"/>
</dbReference>
<comment type="catalytic activity">
    <reaction evidence="18">
        <text>L-seryl-[protein] + ATP = O-phospho-L-seryl-[protein] + ADP + H(+)</text>
        <dbReference type="Rhea" id="RHEA:17989"/>
        <dbReference type="Rhea" id="RHEA-COMP:9863"/>
        <dbReference type="Rhea" id="RHEA-COMP:11604"/>
        <dbReference type="ChEBI" id="CHEBI:15378"/>
        <dbReference type="ChEBI" id="CHEBI:29999"/>
        <dbReference type="ChEBI" id="CHEBI:30616"/>
        <dbReference type="ChEBI" id="CHEBI:83421"/>
        <dbReference type="ChEBI" id="CHEBI:456216"/>
        <dbReference type="EC" id="2.7.11.1"/>
    </reaction>
</comment>
<evidence type="ECO:0000313" key="23">
    <source>
        <dbReference type="EMBL" id="CAH2033972.1"/>
    </source>
</evidence>
<protein>
    <recommendedName>
        <fullName evidence="3">non-specific serine/threonine protein kinase</fullName>
        <ecNumber evidence="3">2.7.11.1</ecNumber>
    </recommendedName>
</protein>
<comment type="subcellular location">
    <subcellularLocation>
        <location evidence="1">Membrane</location>
        <topology evidence="1">Single-pass membrane protein</topology>
    </subcellularLocation>
</comment>
<dbReference type="Gene3D" id="3.80.10.10">
    <property type="entry name" value="Ribonuclease Inhibitor"/>
    <property type="match status" value="2"/>
</dbReference>
<comment type="catalytic activity">
    <reaction evidence="17">
        <text>L-threonyl-[protein] + ATP = O-phospho-L-threonyl-[protein] + ADP + H(+)</text>
        <dbReference type="Rhea" id="RHEA:46608"/>
        <dbReference type="Rhea" id="RHEA-COMP:11060"/>
        <dbReference type="Rhea" id="RHEA-COMP:11605"/>
        <dbReference type="ChEBI" id="CHEBI:15378"/>
        <dbReference type="ChEBI" id="CHEBI:30013"/>
        <dbReference type="ChEBI" id="CHEBI:30616"/>
        <dbReference type="ChEBI" id="CHEBI:61977"/>
        <dbReference type="ChEBI" id="CHEBI:456216"/>
        <dbReference type="EC" id="2.7.11.1"/>
    </reaction>
</comment>
<evidence type="ECO:0000259" key="22">
    <source>
        <dbReference type="PROSITE" id="PS50011"/>
    </source>
</evidence>
<accession>A0AAU9R8L5</accession>
<evidence type="ECO:0000256" key="15">
    <source>
        <dbReference type="ARBA" id="ARBA00023170"/>
    </source>
</evidence>
<name>A0AAU9R8L5_THLAR</name>
<dbReference type="SMART" id="SM00220">
    <property type="entry name" value="S_TKc"/>
    <property type="match status" value="1"/>
</dbReference>
<dbReference type="SMART" id="SM00369">
    <property type="entry name" value="LRR_TYP"/>
    <property type="match status" value="4"/>
</dbReference>
<evidence type="ECO:0000256" key="12">
    <source>
        <dbReference type="ARBA" id="ARBA00022840"/>
    </source>
</evidence>
<evidence type="ECO:0000256" key="21">
    <source>
        <dbReference type="SAM" id="SignalP"/>
    </source>
</evidence>
<evidence type="ECO:0000256" key="5">
    <source>
        <dbReference type="ARBA" id="ARBA00022614"/>
    </source>
</evidence>
<dbReference type="Gene3D" id="3.30.200.20">
    <property type="entry name" value="Phosphorylase Kinase, domain 1"/>
    <property type="match status" value="1"/>
</dbReference>
<evidence type="ECO:0000256" key="10">
    <source>
        <dbReference type="ARBA" id="ARBA00022741"/>
    </source>
</evidence>
<keyword evidence="16" id="KW-0325">Glycoprotein</keyword>
<evidence type="ECO:0000256" key="13">
    <source>
        <dbReference type="ARBA" id="ARBA00022989"/>
    </source>
</evidence>
<keyword evidence="10 19" id="KW-0547">Nucleotide-binding</keyword>
<dbReference type="PANTHER" id="PTHR47986">
    <property type="entry name" value="OSJNBA0070M12.3 PROTEIN"/>
    <property type="match status" value="1"/>
</dbReference>
<dbReference type="InterPro" id="IPR000719">
    <property type="entry name" value="Prot_kinase_dom"/>
</dbReference>
<evidence type="ECO:0000256" key="19">
    <source>
        <dbReference type="PROSITE-ProRule" id="PRU10141"/>
    </source>
</evidence>
<dbReference type="Pfam" id="PF00560">
    <property type="entry name" value="LRR_1"/>
    <property type="match status" value="1"/>
</dbReference>
<dbReference type="AlphaFoldDB" id="A0AAU9R8L5"/>
<dbReference type="SUPFAM" id="SSF52058">
    <property type="entry name" value="L domain-like"/>
    <property type="match status" value="2"/>
</dbReference>
<proteinExistence type="inferred from homology"/>
<dbReference type="InterPro" id="IPR052422">
    <property type="entry name" value="Auxin_Ser/Thr_Kinase"/>
</dbReference>
<dbReference type="PROSITE" id="PS00107">
    <property type="entry name" value="PROTEIN_KINASE_ATP"/>
    <property type="match status" value="1"/>
</dbReference>
<evidence type="ECO:0000256" key="20">
    <source>
        <dbReference type="SAM" id="Phobius"/>
    </source>
</evidence>
<dbReference type="PANTHER" id="PTHR47986:SF34">
    <property type="entry name" value="RECEPTOR-LIKE KINASE TMK2"/>
    <property type="match status" value="1"/>
</dbReference>
<keyword evidence="24" id="KW-1185">Reference proteome</keyword>
<dbReference type="InterPro" id="IPR013210">
    <property type="entry name" value="LRR_N_plant-typ"/>
</dbReference>
<dbReference type="FunFam" id="1.10.510.10:FF:001023">
    <property type="entry name" value="Os07g0541700 protein"/>
    <property type="match status" value="1"/>
</dbReference>
<comment type="similarity">
    <text evidence="2">Belongs to the protein kinase superfamily. Ser/Thr protein kinase family.</text>
</comment>
<feature type="domain" description="Protein kinase" evidence="22">
    <location>
        <begin position="552"/>
        <end position="874"/>
    </location>
</feature>
<dbReference type="FunFam" id="3.80.10.10:FF:000190">
    <property type="entry name" value="Receptor-like kinase TMK4"/>
    <property type="match status" value="1"/>
</dbReference>
<keyword evidence="13 20" id="KW-1133">Transmembrane helix</keyword>
<dbReference type="GO" id="GO:0016020">
    <property type="term" value="C:membrane"/>
    <property type="evidence" value="ECO:0007669"/>
    <property type="project" value="UniProtKB-SubCell"/>
</dbReference>
<feature type="non-terminal residue" evidence="23">
    <location>
        <position position="1"/>
    </location>
</feature>
<feature type="chain" id="PRO_5043829758" description="non-specific serine/threonine protein kinase" evidence="21">
    <location>
        <begin position="23"/>
        <end position="874"/>
    </location>
</feature>
<reference evidence="23 24" key="1">
    <citation type="submission" date="2022-03" db="EMBL/GenBank/DDBJ databases">
        <authorList>
            <person name="Nunn A."/>
            <person name="Chopra R."/>
            <person name="Nunn A."/>
            <person name="Contreras Garrido A."/>
        </authorList>
    </citation>
    <scope>NUCLEOTIDE SEQUENCE [LARGE SCALE GENOMIC DNA]</scope>
</reference>
<evidence type="ECO:0000256" key="11">
    <source>
        <dbReference type="ARBA" id="ARBA00022777"/>
    </source>
</evidence>
<evidence type="ECO:0000256" key="4">
    <source>
        <dbReference type="ARBA" id="ARBA00022527"/>
    </source>
</evidence>
<sequence length="874" mass="94415">MQKMITARILLCFLCFIALVHGQSNGQQTSPDTATMTALKSSLKLSSKLNWTDPSPCAWTGVGCDSGLRVTRIQIGNSGLSGTLPPDLKNLTSLTIFEVMGNKLTGEIPSLSGLSSLVRVYLHDNGFTSIDPDFFTGLSSLQDVSIGNNPLAPWEIPPSLKDATSLANFAAGNCGFSGRIPDSLWGPTFPSLKVLVLSGNSLQGELPMGFADSPVQILMLNGQQGNEKLNGSISIVQKMTSLTNISLQGNGFSGPIPDLSGLVSLRSFNARENQLTGIVPSSLTGLSSLSDVALGNNLLQGPTPSFKAAKADMAGLNSFCVDTPGTPCDPRVDTLLSIVEAFSYPVRFAQSWKGNDPCNSKSMWVGITCSGGDITVINFKNMGLNGTISPNFANLTSLQVINLSQNNLTGTIPQELTNLSSLKTLDVSGNQIYGEVPDFKPNVVNTSGNPDIGKDGPGPAPGSSSWNAGKIAGSVIGAVLCSLLIAFAVFFFVKKKKHYHKMHPQQHPGDVKITIANLGVGAGSSGSDAHHMMEDRNTVISIQALRVATDNFNEKNILGRGGFGIVYKGELEDGTEIAVKRMESSVVSGKGLDEFASEVAVLTKVRHRNLVKIHGYCLQGNERLLVYQYMPQGTLSRHIFNWKEEGLKPLEWSRRLIIASDVARGVEYLHTLAQQSFIHRDLKSSNILLGDDMHAKVADFGLVRLAPEGNQSIETKIAGTFGYLAPEYADVHLATWFRRMFINRDTFPKAIDKTIEVNEEILGSINKVAALASQCCAREPQQRPNMTHVVSVLVSLVDQWKPEERSRDSVDAYGIDYDAPLSPLEIIEGINSSFRGDNTLTSIPSRPPELDNTFNAGQGRDQLDFARPRYFDHL</sequence>
<evidence type="ECO:0000256" key="8">
    <source>
        <dbReference type="ARBA" id="ARBA00022729"/>
    </source>
</evidence>
<feature type="signal peptide" evidence="21">
    <location>
        <begin position="1"/>
        <end position="22"/>
    </location>
</feature>
<keyword evidence="5" id="KW-0433">Leucine-rich repeat</keyword>
<keyword evidence="12 19" id="KW-0067">ATP-binding</keyword>
<evidence type="ECO:0000256" key="18">
    <source>
        <dbReference type="ARBA" id="ARBA00048679"/>
    </source>
</evidence>
<dbReference type="FunFam" id="3.80.10.10:FF:000129">
    <property type="entry name" value="Leucine-rich repeat receptor-like kinase"/>
    <property type="match status" value="1"/>
</dbReference>
<dbReference type="Pfam" id="PF08263">
    <property type="entry name" value="LRRNT_2"/>
    <property type="match status" value="2"/>
</dbReference>
<evidence type="ECO:0000256" key="16">
    <source>
        <dbReference type="ARBA" id="ARBA00023180"/>
    </source>
</evidence>
<keyword evidence="14 20" id="KW-0472">Membrane</keyword>
<keyword evidence="11" id="KW-0418">Kinase</keyword>
<dbReference type="InterPro" id="IPR011009">
    <property type="entry name" value="Kinase-like_dom_sf"/>
</dbReference>
<dbReference type="InterPro" id="IPR032675">
    <property type="entry name" value="LRR_dom_sf"/>
</dbReference>
<evidence type="ECO:0000256" key="6">
    <source>
        <dbReference type="ARBA" id="ARBA00022679"/>
    </source>
</evidence>